<gene>
    <name evidence="11" type="ORF">LX24_01384</name>
</gene>
<comment type="caution">
    <text evidence="11">The sequence shown here is derived from an EMBL/GenBank/DDBJ whole genome shotgun (WGS) entry which is preliminary data.</text>
</comment>
<dbReference type="EMBL" id="VNHM01000006">
    <property type="protein sequence ID" value="TYO95994.1"/>
    <property type="molecule type" value="Genomic_DNA"/>
</dbReference>
<feature type="domain" description="2Fe-2S ferredoxin-type" evidence="8">
    <location>
        <begin position="3"/>
        <end position="82"/>
    </location>
</feature>
<dbReference type="SUPFAM" id="SSF54292">
    <property type="entry name" value="2Fe-2S ferredoxin-like"/>
    <property type="match status" value="1"/>
</dbReference>
<keyword evidence="5" id="KW-0677">Repeat</keyword>
<dbReference type="PROSITE" id="PS51085">
    <property type="entry name" value="2FE2S_FER_2"/>
    <property type="match status" value="1"/>
</dbReference>
<keyword evidence="3" id="KW-0004">4Fe-4S</keyword>
<dbReference type="Pfam" id="PF10588">
    <property type="entry name" value="NADH-G_4Fe-4S_3"/>
    <property type="match status" value="1"/>
</dbReference>
<dbReference type="InterPro" id="IPR019574">
    <property type="entry name" value="NADH_UbQ_OxRdtase_Gsu_4Fe4S-bd"/>
</dbReference>
<dbReference type="Gene3D" id="3.30.70.20">
    <property type="match status" value="1"/>
</dbReference>
<keyword evidence="12" id="KW-1185">Reference proteome</keyword>
<keyword evidence="4" id="KW-0479">Metal-binding</keyword>
<dbReference type="PROSITE" id="PS00198">
    <property type="entry name" value="4FE4S_FER_1"/>
    <property type="match status" value="1"/>
</dbReference>
<dbReference type="AlphaFoldDB" id="A0A5S4ZTI2"/>
<reference evidence="11 12" key="1">
    <citation type="submission" date="2019-07" db="EMBL/GenBank/DDBJ databases">
        <title>Genomic Encyclopedia of Type Strains, Phase I: the one thousand microbial genomes (KMG-I) project.</title>
        <authorList>
            <person name="Kyrpides N."/>
        </authorList>
    </citation>
    <scope>NUCLEOTIDE SEQUENCE [LARGE SCALE GENOMIC DNA]</scope>
    <source>
        <strain evidence="11 12">DSM 6562</strain>
    </source>
</reference>
<keyword evidence="7" id="KW-0411">Iron-sulfur</keyword>
<dbReference type="InterPro" id="IPR017900">
    <property type="entry name" value="4Fe4S_Fe_S_CS"/>
</dbReference>
<dbReference type="RefSeq" id="WP_166511407.1">
    <property type="nucleotide sequence ID" value="NZ_VNHM01000006.1"/>
</dbReference>
<keyword evidence="6" id="KW-0408">Iron</keyword>
<sequence length="212" mass="22811">MAETVTITIDDRQIQAAPGEMLLWAALDNDIYIPHLCASREEAHPTASCRLCFVEVEGRPAPVPACTLPVTEGLVVKTRSPQVDSLVAMGFELLMSNHRLDCKNCSANGNCELQRIAKARKLRLKPKNLPVLDKNLPVDDSAANIVYDPNKCVLCGQCVRACRKSGNGTLGFARRGYLRVVTTFGGVPLGESNCTNCGACVKVCPVGALAQK</sequence>
<evidence type="ECO:0000256" key="4">
    <source>
        <dbReference type="ARBA" id="ARBA00022723"/>
    </source>
</evidence>
<dbReference type="Pfam" id="PF12838">
    <property type="entry name" value="Fer4_7"/>
    <property type="match status" value="1"/>
</dbReference>
<evidence type="ECO:0000256" key="7">
    <source>
        <dbReference type="ARBA" id="ARBA00023014"/>
    </source>
</evidence>
<dbReference type="SMART" id="SM00929">
    <property type="entry name" value="NADH-G_4Fe-4S_3"/>
    <property type="match status" value="1"/>
</dbReference>
<comment type="function">
    <text evidence="1">Ferredoxins are iron-sulfur proteins that transfer electrons in a wide variety of metabolic reactions.</text>
</comment>
<evidence type="ECO:0000256" key="6">
    <source>
        <dbReference type="ARBA" id="ARBA00023004"/>
    </source>
</evidence>
<dbReference type="InterPro" id="IPR001041">
    <property type="entry name" value="2Fe-2S_ferredoxin-type"/>
</dbReference>
<organism evidence="11 12">
    <name type="scientific">Desulfallas thermosapovorans DSM 6562</name>
    <dbReference type="NCBI Taxonomy" id="1121431"/>
    <lineage>
        <taxon>Bacteria</taxon>
        <taxon>Bacillati</taxon>
        <taxon>Bacillota</taxon>
        <taxon>Clostridia</taxon>
        <taxon>Eubacteriales</taxon>
        <taxon>Desulfallaceae</taxon>
        <taxon>Desulfallas</taxon>
    </lineage>
</organism>
<protein>
    <recommendedName>
        <fullName evidence="2">Ferredoxin</fullName>
    </recommendedName>
</protein>
<dbReference type="InterPro" id="IPR017896">
    <property type="entry name" value="4Fe4S_Fe-S-bd"/>
</dbReference>
<evidence type="ECO:0000259" key="10">
    <source>
        <dbReference type="PROSITE" id="PS51839"/>
    </source>
</evidence>
<dbReference type="PANTHER" id="PTHR24960:SF84">
    <property type="entry name" value="HYDROGENASE SUBUNIT"/>
    <property type="match status" value="1"/>
</dbReference>
<dbReference type="Proteomes" id="UP000323166">
    <property type="component" value="Unassembled WGS sequence"/>
</dbReference>
<dbReference type="GO" id="GO:0051539">
    <property type="term" value="F:4 iron, 4 sulfur cluster binding"/>
    <property type="evidence" value="ECO:0007669"/>
    <property type="project" value="UniProtKB-KW"/>
</dbReference>
<dbReference type="Pfam" id="PF13510">
    <property type="entry name" value="Fer2_4"/>
    <property type="match status" value="1"/>
</dbReference>
<dbReference type="PROSITE" id="PS51839">
    <property type="entry name" value="4FE4S_HC3"/>
    <property type="match status" value="1"/>
</dbReference>
<evidence type="ECO:0000256" key="3">
    <source>
        <dbReference type="ARBA" id="ARBA00022485"/>
    </source>
</evidence>
<dbReference type="PANTHER" id="PTHR24960">
    <property type="entry name" value="PHOTOSYSTEM I IRON-SULFUR CENTER-RELATED"/>
    <property type="match status" value="1"/>
</dbReference>
<evidence type="ECO:0000313" key="12">
    <source>
        <dbReference type="Proteomes" id="UP000323166"/>
    </source>
</evidence>
<dbReference type="GO" id="GO:0046872">
    <property type="term" value="F:metal ion binding"/>
    <property type="evidence" value="ECO:0007669"/>
    <property type="project" value="UniProtKB-KW"/>
</dbReference>
<dbReference type="InterPro" id="IPR036010">
    <property type="entry name" value="2Fe-2S_ferredoxin-like_sf"/>
</dbReference>
<accession>A0A5S4ZTI2</accession>
<feature type="domain" description="4Fe-4S ferredoxin-type" evidence="9">
    <location>
        <begin position="185"/>
        <end position="212"/>
    </location>
</feature>
<dbReference type="GO" id="GO:0016491">
    <property type="term" value="F:oxidoreductase activity"/>
    <property type="evidence" value="ECO:0007669"/>
    <property type="project" value="InterPro"/>
</dbReference>
<dbReference type="InterPro" id="IPR050157">
    <property type="entry name" value="PSI_iron-sulfur_center"/>
</dbReference>
<evidence type="ECO:0000313" key="11">
    <source>
        <dbReference type="EMBL" id="TYO95994.1"/>
    </source>
</evidence>
<dbReference type="SUPFAM" id="SSF54862">
    <property type="entry name" value="4Fe-4S ferredoxins"/>
    <property type="match status" value="1"/>
</dbReference>
<evidence type="ECO:0000256" key="2">
    <source>
        <dbReference type="ARBA" id="ARBA00013529"/>
    </source>
</evidence>
<dbReference type="Gene3D" id="3.10.20.740">
    <property type="match status" value="1"/>
</dbReference>
<feature type="domain" description="4Fe-4S ferredoxin-type" evidence="9">
    <location>
        <begin position="143"/>
        <end position="175"/>
    </location>
</feature>
<dbReference type="PROSITE" id="PS51379">
    <property type="entry name" value="4FE4S_FER_2"/>
    <property type="match status" value="2"/>
</dbReference>
<evidence type="ECO:0000256" key="5">
    <source>
        <dbReference type="ARBA" id="ARBA00022737"/>
    </source>
</evidence>
<feature type="domain" description="4Fe-4S His(Cys)3-ligated-type" evidence="10">
    <location>
        <begin position="82"/>
        <end position="121"/>
    </location>
</feature>
<proteinExistence type="predicted"/>
<evidence type="ECO:0000259" key="8">
    <source>
        <dbReference type="PROSITE" id="PS51085"/>
    </source>
</evidence>
<evidence type="ECO:0000256" key="1">
    <source>
        <dbReference type="ARBA" id="ARBA00003532"/>
    </source>
</evidence>
<name>A0A5S4ZTI2_9FIRM</name>
<evidence type="ECO:0000259" key="9">
    <source>
        <dbReference type="PROSITE" id="PS51379"/>
    </source>
</evidence>
<dbReference type="FunFam" id="3.30.70.20:FF:000035">
    <property type="entry name" value="Iron hydrogenase 1"/>
    <property type="match status" value="1"/>
</dbReference>